<feature type="transmembrane region" description="Helical" evidence="1">
    <location>
        <begin position="157"/>
        <end position="175"/>
    </location>
</feature>
<organism evidence="3 4">
    <name type="scientific">Hoeflea prorocentri</name>
    <dbReference type="NCBI Taxonomy" id="1922333"/>
    <lineage>
        <taxon>Bacteria</taxon>
        <taxon>Pseudomonadati</taxon>
        <taxon>Pseudomonadota</taxon>
        <taxon>Alphaproteobacteria</taxon>
        <taxon>Hyphomicrobiales</taxon>
        <taxon>Rhizobiaceae</taxon>
        <taxon>Hoeflea</taxon>
    </lineage>
</organism>
<feature type="transmembrane region" description="Helical" evidence="1">
    <location>
        <begin position="251"/>
        <end position="268"/>
    </location>
</feature>
<proteinExistence type="predicted"/>
<keyword evidence="4" id="KW-1185">Reference proteome</keyword>
<dbReference type="AlphaFoldDB" id="A0A9X3UQJ3"/>
<keyword evidence="1" id="KW-1133">Transmembrane helix</keyword>
<dbReference type="Proteomes" id="UP001151234">
    <property type="component" value="Unassembled WGS sequence"/>
</dbReference>
<feature type="transmembrane region" description="Helical" evidence="1">
    <location>
        <begin position="130"/>
        <end position="151"/>
    </location>
</feature>
<keyword evidence="1" id="KW-0472">Membrane</keyword>
<dbReference type="Gene3D" id="1.10.3730.20">
    <property type="match status" value="1"/>
</dbReference>
<evidence type="ECO:0000256" key="1">
    <source>
        <dbReference type="SAM" id="Phobius"/>
    </source>
</evidence>
<protein>
    <submittedName>
        <fullName evidence="3">DMT family transporter</fullName>
    </submittedName>
</protein>
<comment type="caution">
    <text evidence="3">The sequence shown here is derived from an EMBL/GenBank/DDBJ whole genome shotgun (WGS) entry which is preliminary data.</text>
</comment>
<name>A0A9X3UQJ3_9HYPH</name>
<feature type="domain" description="EamA" evidence="2">
    <location>
        <begin position="157"/>
        <end position="289"/>
    </location>
</feature>
<feature type="transmembrane region" description="Helical" evidence="1">
    <location>
        <begin position="274"/>
        <end position="293"/>
    </location>
</feature>
<evidence type="ECO:0000313" key="3">
    <source>
        <dbReference type="EMBL" id="MDA5401176.1"/>
    </source>
</evidence>
<accession>A0A9X3UQJ3</accession>
<keyword evidence="1" id="KW-0812">Transmembrane</keyword>
<dbReference type="SUPFAM" id="SSF103481">
    <property type="entry name" value="Multidrug resistance efflux transporter EmrE"/>
    <property type="match status" value="2"/>
</dbReference>
<evidence type="ECO:0000259" key="2">
    <source>
        <dbReference type="Pfam" id="PF00892"/>
    </source>
</evidence>
<dbReference type="InterPro" id="IPR037185">
    <property type="entry name" value="EmrE-like"/>
</dbReference>
<dbReference type="RefSeq" id="WP_267992981.1">
    <property type="nucleotide sequence ID" value="NZ_JAPJZI010000001.1"/>
</dbReference>
<feature type="transmembrane region" description="Helical" evidence="1">
    <location>
        <begin position="218"/>
        <end position="239"/>
    </location>
</feature>
<dbReference type="Pfam" id="PF00892">
    <property type="entry name" value="EamA"/>
    <property type="match status" value="1"/>
</dbReference>
<feature type="transmembrane region" description="Helical" evidence="1">
    <location>
        <begin position="187"/>
        <end position="206"/>
    </location>
</feature>
<dbReference type="PANTHER" id="PTHR22911:SF137">
    <property type="entry name" value="SOLUTE CARRIER FAMILY 35 MEMBER G2-RELATED"/>
    <property type="match status" value="1"/>
</dbReference>
<sequence>MSKALETDSSAPALGLSLVLAATVSISFSNILTPMVYALGTSIETLLVLRLVCFLSLCAFWLRVQGVPFRLGRRQLLHCLGAGTAYMIGSGGLIASFFFMPVSLAILIFYMFPLITRLGESLIDRRPPSWVEIICFIAALAGLVLCLGVGLEALNTPGLLFAIVAACGISVSFLWSGRKLSNVQSTVSTFYMAGTGLILVLGATAVTGRWTPPPVDTVSLLIIAATALTFAGAFFGMFASVRLIGPSRAAMIMNLEPVLTIALAVFLLSEDFSLHQVAGASLVIVAIVVAQAVRR</sequence>
<reference evidence="3" key="1">
    <citation type="submission" date="2022-11" db="EMBL/GenBank/DDBJ databases">
        <title>Draft genome sequence of Hoeflea poritis E7-10 and Hoeflea prorocentri PM5-8, separated from scleractinian coral Porites lutea and marine dinoflagellate.</title>
        <authorList>
            <person name="Zhang G."/>
            <person name="Wei Q."/>
            <person name="Cai L."/>
        </authorList>
    </citation>
    <scope>NUCLEOTIDE SEQUENCE</scope>
    <source>
        <strain evidence="3">PM5-8</strain>
    </source>
</reference>
<dbReference type="GO" id="GO:0016020">
    <property type="term" value="C:membrane"/>
    <property type="evidence" value="ECO:0007669"/>
    <property type="project" value="InterPro"/>
</dbReference>
<feature type="transmembrane region" description="Helical" evidence="1">
    <location>
        <begin position="45"/>
        <end position="64"/>
    </location>
</feature>
<dbReference type="InterPro" id="IPR000620">
    <property type="entry name" value="EamA_dom"/>
</dbReference>
<dbReference type="EMBL" id="JAPJZI010000001">
    <property type="protein sequence ID" value="MDA5401176.1"/>
    <property type="molecule type" value="Genomic_DNA"/>
</dbReference>
<dbReference type="PANTHER" id="PTHR22911">
    <property type="entry name" value="ACYL-MALONYL CONDENSING ENZYME-RELATED"/>
    <property type="match status" value="1"/>
</dbReference>
<gene>
    <name evidence="3" type="ORF">OQ273_21570</name>
</gene>
<evidence type="ECO:0000313" key="4">
    <source>
        <dbReference type="Proteomes" id="UP001151234"/>
    </source>
</evidence>